<keyword evidence="4" id="KW-0862">Zinc</keyword>
<evidence type="ECO:0000313" key="8">
    <source>
        <dbReference type="Proteomes" id="UP000694867"/>
    </source>
</evidence>
<dbReference type="InterPro" id="IPR031657">
    <property type="entry name" value="REPA_OB_2"/>
</dbReference>
<dbReference type="GO" id="GO:0008270">
    <property type="term" value="F:zinc ion binding"/>
    <property type="evidence" value="ECO:0007669"/>
    <property type="project" value="UniProtKB-KW"/>
</dbReference>
<dbReference type="FunFam" id="2.40.50.140:FF:000041">
    <property type="entry name" value="Replication protein A subunit"/>
    <property type="match status" value="1"/>
</dbReference>
<dbReference type="KEGG" id="goe:100908191"/>
<dbReference type="Pfam" id="PF16900">
    <property type="entry name" value="REPA_OB_2"/>
    <property type="match status" value="1"/>
</dbReference>
<dbReference type="InterPro" id="IPR012340">
    <property type="entry name" value="NA-bd_OB-fold"/>
</dbReference>
<name>A0AAJ6QX58_9ACAR</name>
<evidence type="ECO:0000256" key="6">
    <source>
        <dbReference type="SAM" id="MobiDB-lite"/>
    </source>
</evidence>
<evidence type="ECO:0000256" key="3">
    <source>
        <dbReference type="ARBA" id="ARBA00022771"/>
    </source>
</evidence>
<accession>A0AAJ6QX58</accession>
<keyword evidence="3" id="KW-0863">Zinc-finger</keyword>
<keyword evidence="8" id="KW-1185">Reference proteome</keyword>
<feature type="compositionally biased region" description="Polar residues" evidence="6">
    <location>
        <begin position="27"/>
        <end position="36"/>
    </location>
</feature>
<dbReference type="Gene3D" id="2.40.50.140">
    <property type="entry name" value="Nucleic acid-binding proteins"/>
    <property type="match status" value="2"/>
</dbReference>
<organism evidence="8 9">
    <name type="scientific">Galendromus occidentalis</name>
    <name type="common">western predatory mite</name>
    <dbReference type="NCBI Taxonomy" id="34638"/>
    <lineage>
        <taxon>Eukaryota</taxon>
        <taxon>Metazoa</taxon>
        <taxon>Ecdysozoa</taxon>
        <taxon>Arthropoda</taxon>
        <taxon>Chelicerata</taxon>
        <taxon>Arachnida</taxon>
        <taxon>Acari</taxon>
        <taxon>Parasitiformes</taxon>
        <taxon>Mesostigmata</taxon>
        <taxon>Gamasina</taxon>
        <taxon>Phytoseioidea</taxon>
        <taxon>Phytoseiidae</taxon>
        <taxon>Typhlodrominae</taxon>
        <taxon>Galendromus</taxon>
    </lineage>
</organism>
<protein>
    <submittedName>
        <fullName evidence="9">Replication factor A 51 kDa subunit-like</fullName>
    </submittedName>
</protein>
<sequence>MAGPSKSLAGKLNATLKRKRAPEVPDDQSSSSQGRTPKNIIDITMDQVGGQVQGRVKSKTPARSWQRDGSRGEIFSFIVVDSTAQINVIVAGEDCENVYKQINVGECYKLSAFRQKPCNPKYKVTDHHFELQLSKISKIEEVPGNDLPRENVTSITIAEIKSSSLKENVSINFIVYEVSEPQTFSCRDGETRQKQNDVLEDDTKRIITLNLWSENVGELDGQEGRAINIENVSVREYKGKKNLTPTSGTAYKSARECPDDDRLSELTVWWEKDGYNCEFEDVAVPRADEDST</sequence>
<comment type="similarity">
    <text evidence="1">Belongs to the replication factor A protein 1 family.</text>
</comment>
<dbReference type="AlphaFoldDB" id="A0AAJ6QX58"/>
<dbReference type="GO" id="GO:0003677">
    <property type="term" value="F:DNA binding"/>
    <property type="evidence" value="ECO:0007669"/>
    <property type="project" value="UniProtKB-KW"/>
</dbReference>
<evidence type="ECO:0000256" key="2">
    <source>
        <dbReference type="ARBA" id="ARBA00022723"/>
    </source>
</evidence>
<evidence type="ECO:0000256" key="1">
    <source>
        <dbReference type="ARBA" id="ARBA00005690"/>
    </source>
</evidence>
<dbReference type="RefSeq" id="XP_003748675.1">
    <property type="nucleotide sequence ID" value="XM_003748627.1"/>
</dbReference>
<reference evidence="9" key="1">
    <citation type="submission" date="2025-08" db="UniProtKB">
        <authorList>
            <consortium name="RefSeq"/>
        </authorList>
    </citation>
    <scope>IDENTIFICATION</scope>
</reference>
<dbReference type="Proteomes" id="UP000694867">
    <property type="component" value="Unplaced"/>
</dbReference>
<evidence type="ECO:0000256" key="5">
    <source>
        <dbReference type="ARBA" id="ARBA00023125"/>
    </source>
</evidence>
<evidence type="ECO:0000256" key="4">
    <source>
        <dbReference type="ARBA" id="ARBA00022833"/>
    </source>
</evidence>
<keyword evidence="5" id="KW-0238">DNA-binding</keyword>
<keyword evidence="2" id="KW-0479">Metal-binding</keyword>
<gene>
    <name evidence="9" type="primary">LOC100908191</name>
</gene>
<dbReference type="GeneID" id="100908191"/>
<feature type="domain" description="Replication protein A OB" evidence="7">
    <location>
        <begin position="157"/>
        <end position="249"/>
    </location>
</feature>
<feature type="region of interest" description="Disordered" evidence="6">
    <location>
        <begin position="1"/>
        <end position="41"/>
    </location>
</feature>
<evidence type="ECO:0000259" key="7">
    <source>
        <dbReference type="Pfam" id="PF16900"/>
    </source>
</evidence>
<dbReference type="SUPFAM" id="SSF50249">
    <property type="entry name" value="Nucleic acid-binding proteins"/>
    <property type="match status" value="2"/>
</dbReference>
<proteinExistence type="inferred from homology"/>
<evidence type="ECO:0000313" key="9">
    <source>
        <dbReference type="RefSeq" id="XP_003748675.1"/>
    </source>
</evidence>